<accession>A0AAW7PZZ4</accession>
<reference evidence="2" key="2">
    <citation type="journal article" date="2023" name="Microorganisms">
        <title>Genomic Characterization of Arcobacter butzleri Strains Isolated from Various Sources in Lithuania.</title>
        <authorList>
            <person name="Uljanovas D."/>
            <person name="Golz G."/>
            <person name="Fleischmann S."/>
            <person name="Kudirkiene E."/>
            <person name="Kasetiene N."/>
            <person name="Grineviciene A."/>
            <person name="Tamuleviciene E."/>
            <person name="Aksomaitiene J."/>
            <person name="Alter T."/>
            <person name="Malakauskas M."/>
        </authorList>
    </citation>
    <scope>NUCLEOTIDE SEQUENCE</scope>
    <source>
        <strain evidence="2">RCM69</strain>
    </source>
</reference>
<reference evidence="2" key="1">
    <citation type="submission" date="2022-12" db="EMBL/GenBank/DDBJ databases">
        <authorList>
            <person name="Uljanovas D."/>
        </authorList>
    </citation>
    <scope>NUCLEOTIDE SEQUENCE</scope>
    <source>
        <strain evidence="2">RCM69</strain>
    </source>
</reference>
<evidence type="ECO:0000259" key="1">
    <source>
        <dbReference type="Pfam" id="PF01464"/>
    </source>
</evidence>
<evidence type="ECO:0000313" key="3">
    <source>
        <dbReference type="Proteomes" id="UP001170288"/>
    </source>
</evidence>
<dbReference type="Proteomes" id="UP001170288">
    <property type="component" value="Unassembled WGS sequence"/>
</dbReference>
<dbReference type="AlphaFoldDB" id="A0AAW7PZZ4"/>
<dbReference type="InterPro" id="IPR008258">
    <property type="entry name" value="Transglycosylase_SLT_dom_1"/>
</dbReference>
<comment type="caution">
    <text evidence="2">The sequence shown here is derived from an EMBL/GenBank/DDBJ whole genome shotgun (WGS) entry which is preliminary data.</text>
</comment>
<dbReference type="Pfam" id="PF01464">
    <property type="entry name" value="SLT"/>
    <property type="match status" value="1"/>
</dbReference>
<sequence>MIDIAFLESCKNPNVDNSIIQQIVRVESNKNPFSINVNKDGKSFISFSPKTKIDAIKIARKYISEGYNIDIGLMQFNSNNLNLKTFSDLSVDDLLDPCINIKSGSDLFYLAYESTDIKLTKEERTKIALSIYNTGDKDLGFKNGYVDKYNIPSNMTLVSLSEEARKSDTKINLSYSLFNLENLKNKKED</sequence>
<organism evidence="2 3">
    <name type="scientific">Aliarcobacter butzleri</name>
    <dbReference type="NCBI Taxonomy" id="28197"/>
    <lineage>
        <taxon>Bacteria</taxon>
        <taxon>Pseudomonadati</taxon>
        <taxon>Campylobacterota</taxon>
        <taxon>Epsilonproteobacteria</taxon>
        <taxon>Campylobacterales</taxon>
        <taxon>Arcobacteraceae</taxon>
        <taxon>Aliarcobacter</taxon>
    </lineage>
</organism>
<dbReference type="Gene3D" id="1.10.530.10">
    <property type="match status" value="1"/>
</dbReference>
<evidence type="ECO:0000313" key="2">
    <source>
        <dbReference type="EMBL" id="MDN5071438.1"/>
    </source>
</evidence>
<protein>
    <submittedName>
        <fullName evidence="2">Lytic transglycosylase domain-containing protein</fullName>
    </submittedName>
</protein>
<dbReference type="EMBL" id="JAPZCX010000020">
    <property type="protein sequence ID" value="MDN5071438.1"/>
    <property type="molecule type" value="Genomic_DNA"/>
</dbReference>
<name>A0AAW7PZZ4_9BACT</name>
<dbReference type="RefSeq" id="WP_301372575.1">
    <property type="nucleotide sequence ID" value="NZ_JAPZCX010000020.1"/>
</dbReference>
<dbReference type="CDD" id="cd16892">
    <property type="entry name" value="LT_VirB1-like"/>
    <property type="match status" value="1"/>
</dbReference>
<proteinExistence type="predicted"/>
<dbReference type="InterPro" id="IPR023346">
    <property type="entry name" value="Lysozyme-like_dom_sf"/>
</dbReference>
<gene>
    <name evidence="2" type="ORF">O8C76_10440</name>
</gene>
<dbReference type="SUPFAM" id="SSF53955">
    <property type="entry name" value="Lysozyme-like"/>
    <property type="match status" value="1"/>
</dbReference>
<feature type="domain" description="Transglycosylase SLT" evidence="1">
    <location>
        <begin position="9"/>
        <end position="149"/>
    </location>
</feature>